<dbReference type="AlphaFoldDB" id="A0AAD6Z6W3"/>
<organism evidence="2 3">
    <name type="scientific">Mycena albidolilacea</name>
    <dbReference type="NCBI Taxonomy" id="1033008"/>
    <lineage>
        <taxon>Eukaryota</taxon>
        <taxon>Fungi</taxon>
        <taxon>Dikarya</taxon>
        <taxon>Basidiomycota</taxon>
        <taxon>Agaricomycotina</taxon>
        <taxon>Agaricomycetes</taxon>
        <taxon>Agaricomycetidae</taxon>
        <taxon>Agaricales</taxon>
        <taxon>Marasmiineae</taxon>
        <taxon>Mycenaceae</taxon>
        <taxon>Mycena</taxon>
    </lineage>
</organism>
<dbReference type="EMBL" id="JARIHO010000078">
    <property type="protein sequence ID" value="KAJ7310615.1"/>
    <property type="molecule type" value="Genomic_DNA"/>
</dbReference>
<feature type="domain" description="F-box" evidence="1">
    <location>
        <begin position="17"/>
        <end position="83"/>
    </location>
</feature>
<keyword evidence="3" id="KW-1185">Reference proteome</keyword>
<sequence length="489" mass="54746">MDGANLPASPRPTSAPICRLPAETLIDIFAVHSPTESVFYDSTHVYSTQLEYLANVHLLTLSQVCSQWHSLIIGNPTFWASIVLFAPAWAWAPSRLERIFRLLKSVLERGGDCPITFAIYNNCAVPPPICIFHLLAQHSHRWSSAYFQCSMEGLDLSILKGRLPLLQKLEICPKHGLSSQQTDCLDSALVLDTLGISSSCLELPTIALNRLLNFGCSVISLEHIPDVISFLPRLKIVTDLGIGFQVDRWEHWDFTRRIPIQIAPETLYSLATFTCTFYGAFRPACQQALCDIFGSLTLPKLNSLSINAMEYPECIVEWPDYPFFGLIQRSGISSSLKVLKITPVQITESELIDALSAVPGLEHLEVADKIRVRNRGVDLLLITDNLLRVLTRTPGSDGLATQLHSFVCASRLKFTHSLFLDFVVSRLEPRPFSVDIRPVVEDDGRLEPAVHARLQELALHERKLELVYVFGPAQFSLKSLIAPWDRAHR</sequence>
<proteinExistence type="predicted"/>
<evidence type="ECO:0000259" key="1">
    <source>
        <dbReference type="Pfam" id="PF12937"/>
    </source>
</evidence>
<reference evidence="2" key="1">
    <citation type="submission" date="2023-03" db="EMBL/GenBank/DDBJ databases">
        <title>Massive genome expansion in bonnet fungi (Mycena s.s.) driven by repeated elements and novel gene families across ecological guilds.</title>
        <authorList>
            <consortium name="Lawrence Berkeley National Laboratory"/>
            <person name="Harder C.B."/>
            <person name="Miyauchi S."/>
            <person name="Viragh M."/>
            <person name="Kuo A."/>
            <person name="Thoen E."/>
            <person name="Andreopoulos B."/>
            <person name="Lu D."/>
            <person name="Skrede I."/>
            <person name="Drula E."/>
            <person name="Henrissat B."/>
            <person name="Morin E."/>
            <person name="Kohler A."/>
            <person name="Barry K."/>
            <person name="LaButti K."/>
            <person name="Morin E."/>
            <person name="Salamov A."/>
            <person name="Lipzen A."/>
            <person name="Mereny Z."/>
            <person name="Hegedus B."/>
            <person name="Baldrian P."/>
            <person name="Stursova M."/>
            <person name="Weitz H."/>
            <person name="Taylor A."/>
            <person name="Grigoriev I.V."/>
            <person name="Nagy L.G."/>
            <person name="Martin F."/>
            <person name="Kauserud H."/>
        </authorList>
    </citation>
    <scope>NUCLEOTIDE SEQUENCE</scope>
    <source>
        <strain evidence="2">CBHHK002</strain>
    </source>
</reference>
<evidence type="ECO:0000313" key="2">
    <source>
        <dbReference type="EMBL" id="KAJ7310615.1"/>
    </source>
</evidence>
<dbReference type="InterPro" id="IPR001810">
    <property type="entry name" value="F-box_dom"/>
</dbReference>
<gene>
    <name evidence="2" type="ORF">DFH08DRAFT_898620</name>
</gene>
<dbReference type="Pfam" id="PF12937">
    <property type="entry name" value="F-box-like"/>
    <property type="match status" value="1"/>
</dbReference>
<dbReference type="Proteomes" id="UP001218218">
    <property type="component" value="Unassembled WGS sequence"/>
</dbReference>
<evidence type="ECO:0000313" key="3">
    <source>
        <dbReference type="Proteomes" id="UP001218218"/>
    </source>
</evidence>
<protein>
    <recommendedName>
        <fullName evidence="1">F-box domain-containing protein</fullName>
    </recommendedName>
</protein>
<name>A0AAD6Z6W3_9AGAR</name>
<accession>A0AAD6Z6W3</accession>
<comment type="caution">
    <text evidence="2">The sequence shown here is derived from an EMBL/GenBank/DDBJ whole genome shotgun (WGS) entry which is preliminary data.</text>
</comment>